<dbReference type="GO" id="GO:0046982">
    <property type="term" value="F:protein heterodimerization activity"/>
    <property type="evidence" value="ECO:0007669"/>
    <property type="project" value="InterPro"/>
</dbReference>
<dbReference type="InterPro" id="IPR003162">
    <property type="entry name" value="TFIID-31"/>
</dbReference>
<evidence type="ECO:0008006" key="8">
    <source>
        <dbReference type="Google" id="ProtNLM"/>
    </source>
</evidence>
<keyword evidence="4" id="KW-0804">Transcription</keyword>
<dbReference type="Gene3D" id="1.10.20.10">
    <property type="entry name" value="Histone, subunit A"/>
    <property type="match status" value="1"/>
</dbReference>
<gene>
    <name evidence="6" type="primary">TAF9</name>
    <name evidence="6" type="ORF">TNIN_212031</name>
</gene>
<comment type="subcellular location">
    <subcellularLocation>
        <location evidence="1">Nucleus</location>
    </subcellularLocation>
</comment>
<evidence type="ECO:0000256" key="1">
    <source>
        <dbReference type="ARBA" id="ARBA00004123"/>
    </source>
</evidence>
<keyword evidence="3" id="KW-0805">Transcription regulation</keyword>
<evidence type="ECO:0000313" key="6">
    <source>
        <dbReference type="EMBL" id="GFY74184.1"/>
    </source>
</evidence>
<proteinExistence type="inferred from homology"/>
<evidence type="ECO:0000313" key="7">
    <source>
        <dbReference type="Proteomes" id="UP000886998"/>
    </source>
</evidence>
<protein>
    <recommendedName>
        <fullName evidence="8">Transcription initiation factor TFIID subunit 9</fullName>
    </recommendedName>
</protein>
<reference evidence="6" key="1">
    <citation type="submission" date="2020-08" db="EMBL/GenBank/DDBJ databases">
        <title>Multicomponent nature underlies the extraordinary mechanical properties of spider dragline silk.</title>
        <authorList>
            <person name="Kono N."/>
            <person name="Nakamura H."/>
            <person name="Mori M."/>
            <person name="Yoshida Y."/>
            <person name="Ohtoshi R."/>
            <person name="Malay A.D."/>
            <person name="Moran D.A.P."/>
            <person name="Tomita M."/>
            <person name="Numata K."/>
            <person name="Arakawa K."/>
        </authorList>
    </citation>
    <scope>NUCLEOTIDE SEQUENCE</scope>
</reference>
<comment type="caution">
    <text evidence="6">The sequence shown here is derived from an EMBL/GenBank/DDBJ whole genome shotgun (WGS) entry which is preliminary data.</text>
</comment>
<dbReference type="GO" id="GO:0003713">
    <property type="term" value="F:transcription coactivator activity"/>
    <property type="evidence" value="ECO:0007669"/>
    <property type="project" value="TreeGrafter"/>
</dbReference>
<dbReference type="InterPro" id="IPR051431">
    <property type="entry name" value="TFIID_subunit_9"/>
</dbReference>
<dbReference type="EMBL" id="BMAV01020584">
    <property type="protein sequence ID" value="GFY74184.1"/>
    <property type="molecule type" value="Genomic_DNA"/>
</dbReference>
<dbReference type="AlphaFoldDB" id="A0A8X6YMB9"/>
<organism evidence="6 7">
    <name type="scientific">Trichonephila inaurata madagascariensis</name>
    <dbReference type="NCBI Taxonomy" id="2747483"/>
    <lineage>
        <taxon>Eukaryota</taxon>
        <taxon>Metazoa</taxon>
        <taxon>Ecdysozoa</taxon>
        <taxon>Arthropoda</taxon>
        <taxon>Chelicerata</taxon>
        <taxon>Arachnida</taxon>
        <taxon>Araneae</taxon>
        <taxon>Araneomorphae</taxon>
        <taxon>Entelegynae</taxon>
        <taxon>Araneoidea</taxon>
        <taxon>Nephilidae</taxon>
        <taxon>Trichonephila</taxon>
        <taxon>Trichonephila inaurata</taxon>
    </lineage>
</organism>
<evidence type="ECO:0000256" key="4">
    <source>
        <dbReference type="ARBA" id="ARBA00023163"/>
    </source>
</evidence>
<comment type="similarity">
    <text evidence="2">Belongs to the TAF9 family.</text>
</comment>
<accession>A0A8X6YMB9</accession>
<keyword evidence="5" id="KW-0539">Nucleus</keyword>
<evidence type="ECO:0000256" key="2">
    <source>
        <dbReference type="ARBA" id="ARBA00007646"/>
    </source>
</evidence>
<dbReference type="PANTHER" id="PTHR48068:SF4">
    <property type="entry name" value="TATA-BOX BINDING PROTEIN ASSOCIATED FACTOR 9"/>
    <property type="match status" value="1"/>
</dbReference>
<dbReference type="Proteomes" id="UP000886998">
    <property type="component" value="Unassembled WGS sequence"/>
</dbReference>
<dbReference type="SUPFAM" id="SSF47113">
    <property type="entry name" value="Histone-fold"/>
    <property type="match status" value="1"/>
</dbReference>
<dbReference type="GO" id="GO:0016251">
    <property type="term" value="F:RNA polymerase II general transcription initiation factor activity"/>
    <property type="evidence" value="ECO:0007669"/>
    <property type="project" value="TreeGrafter"/>
</dbReference>
<dbReference type="InterPro" id="IPR009072">
    <property type="entry name" value="Histone-fold"/>
</dbReference>
<dbReference type="GO" id="GO:0051123">
    <property type="term" value="P:RNA polymerase II preinitiation complex assembly"/>
    <property type="evidence" value="ECO:0007669"/>
    <property type="project" value="TreeGrafter"/>
</dbReference>
<keyword evidence="7" id="KW-1185">Reference proteome</keyword>
<dbReference type="OrthoDB" id="341924at2759"/>
<dbReference type="Pfam" id="PF02291">
    <property type="entry name" value="TFIID-31kDa"/>
    <property type="match status" value="1"/>
</dbReference>
<sequence length="187" mass="20576">MESGKNLPKDAQIVAGILKELGINEYEDRVLNHMLEFTNKYVSSVIDSAQVFSNHTNNKKTVDANDVALAISHQQSKIFISPPDKELTASMAKHKNSLPLPQIKSSAVSRLPPDRYSLTACNYRIKSPTRKARTVSHLSGLPTNSVKVSGPIATLNKPSPITSVTTKIKHMGWNSSKDIHRSSNFIV</sequence>
<dbReference type="GO" id="GO:0005669">
    <property type="term" value="C:transcription factor TFIID complex"/>
    <property type="evidence" value="ECO:0007669"/>
    <property type="project" value="TreeGrafter"/>
</dbReference>
<dbReference type="CDD" id="cd07979">
    <property type="entry name" value="HFD_TAF9"/>
    <property type="match status" value="1"/>
</dbReference>
<evidence type="ECO:0000256" key="5">
    <source>
        <dbReference type="ARBA" id="ARBA00023242"/>
    </source>
</evidence>
<evidence type="ECO:0000256" key="3">
    <source>
        <dbReference type="ARBA" id="ARBA00023015"/>
    </source>
</evidence>
<name>A0A8X6YMB9_9ARAC</name>
<dbReference type="PANTHER" id="PTHR48068">
    <property type="entry name" value="TAF9 RNA POLYMERASE II, TATA BOX-BINDING PROTEIN (TBP)-ASSOCIATED FACTOR"/>
    <property type="match status" value="1"/>
</dbReference>
<dbReference type="GO" id="GO:0000124">
    <property type="term" value="C:SAGA complex"/>
    <property type="evidence" value="ECO:0007669"/>
    <property type="project" value="TreeGrafter"/>
</dbReference>